<reference evidence="1" key="2">
    <citation type="submission" date="2024-06" db="EMBL/GenBank/DDBJ databases">
        <authorList>
            <person name="Petrova K.O."/>
            <person name="Toshchakov S.V."/>
            <person name="Boltjanskaja Y.V."/>
            <person name="Kevbrin V.V."/>
        </authorList>
    </citation>
    <scope>NUCLEOTIDE SEQUENCE</scope>
    <source>
        <strain evidence="1">Z-710</strain>
    </source>
</reference>
<dbReference type="RefSeq" id="WP_353892303.1">
    <property type="nucleotide sequence ID" value="NZ_CP159485.1"/>
</dbReference>
<name>A0AAU8HRF9_9FIRM</name>
<reference evidence="1" key="1">
    <citation type="journal article" date="2018" name="Antonie Van Leeuwenhoek">
        <title>Proteinivorax hydrogeniformans sp. nov., an anaerobic, haloalkaliphilic bacterium fermenting proteinaceous compounds with high hydrogen production.</title>
        <authorList>
            <person name="Boltyanskaya Y."/>
            <person name="Detkova E."/>
            <person name="Pimenov N."/>
            <person name="Kevbrin V."/>
        </authorList>
    </citation>
    <scope>NUCLEOTIDE SEQUENCE</scope>
    <source>
        <strain evidence="1">Z-710</strain>
    </source>
</reference>
<organism evidence="1">
    <name type="scientific">Proteinivorax hydrogeniformans</name>
    <dbReference type="NCBI Taxonomy" id="1826727"/>
    <lineage>
        <taxon>Bacteria</taxon>
        <taxon>Bacillati</taxon>
        <taxon>Bacillota</taxon>
        <taxon>Clostridia</taxon>
        <taxon>Eubacteriales</taxon>
        <taxon>Proteinivoracaceae</taxon>
        <taxon>Proteinivorax</taxon>
    </lineage>
</organism>
<dbReference type="EMBL" id="CP159485">
    <property type="protein sequence ID" value="XCI27726.1"/>
    <property type="molecule type" value="Genomic_DNA"/>
</dbReference>
<sequence>MEKQEKLLSRGDFIKGVGVSTVAGVTLLGGLGSLMTACSKGADASSTSTPQWPLPYTKLDEEKVQKRAYEAYMELGG</sequence>
<accession>A0AAU8HRF9</accession>
<evidence type="ECO:0008006" key="2">
    <source>
        <dbReference type="Google" id="ProtNLM"/>
    </source>
</evidence>
<proteinExistence type="predicted"/>
<dbReference type="AlphaFoldDB" id="A0AAU8HRF9"/>
<evidence type="ECO:0000313" key="1">
    <source>
        <dbReference type="EMBL" id="XCI27726.1"/>
    </source>
</evidence>
<protein>
    <recommendedName>
        <fullName evidence="2">Secreted protein</fullName>
    </recommendedName>
</protein>
<gene>
    <name evidence="1" type="ORF">PRVXH_001645</name>
</gene>